<dbReference type="KEGG" id="cagg:HYG79_14680"/>
<dbReference type="SUPFAM" id="SSF46689">
    <property type="entry name" value="Homeodomain-like"/>
    <property type="match status" value="1"/>
</dbReference>
<reference evidence="5 6" key="1">
    <citation type="journal article" date="2006" name="Int. J. Syst. Evol. Microbiol.">
        <title>Costertonia aggregata gen. nov., sp. nov., a mesophilic marine bacterium of the family Flavobacteriaceae, isolated from a mature biofilm.</title>
        <authorList>
            <person name="Kwon K.K."/>
            <person name="Lee Y.K."/>
            <person name="Lee H.K."/>
        </authorList>
    </citation>
    <scope>NUCLEOTIDE SEQUENCE [LARGE SCALE GENOMIC DNA]</scope>
    <source>
        <strain evidence="5 6">KCCM 42265</strain>
    </source>
</reference>
<evidence type="ECO:0000313" key="6">
    <source>
        <dbReference type="Proteomes" id="UP000509302"/>
    </source>
</evidence>
<protein>
    <submittedName>
        <fullName evidence="5">Helix-turn-helix transcriptional regulator</fullName>
    </submittedName>
</protein>
<feature type="domain" description="HTH araC/xylS-type" evidence="4">
    <location>
        <begin position="64"/>
        <end position="160"/>
    </location>
</feature>
<keyword evidence="6" id="KW-1185">Reference proteome</keyword>
<gene>
    <name evidence="5" type="ORF">HYG79_14680</name>
</gene>
<keyword evidence="3" id="KW-0804">Transcription</keyword>
<dbReference type="InterPro" id="IPR018060">
    <property type="entry name" value="HTH_AraC"/>
</dbReference>
<dbReference type="EMBL" id="CP058595">
    <property type="protein sequence ID" value="QLG46539.1"/>
    <property type="molecule type" value="Genomic_DNA"/>
</dbReference>
<dbReference type="GO" id="GO:0043565">
    <property type="term" value="F:sequence-specific DNA binding"/>
    <property type="evidence" value="ECO:0007669"/>
    <property type="project" value="InterPro"/>
</dbReference>
<accession>A0A7H9ASW8</accession>
<keyword evidence="1" id="KW-0805">Transcription regulation</keyword>
<organism evidence="5 6">
    <name type="scientific">Costertonia aggregata</name>
    <dbReference type="NCBI Taxonomy" id="343403"/>
    <lineage>
        <taxon>Bacteria</taxon>
        <taxon>Pseudomonadati</taxon>
        <taxon>Bacteroidota</taxon>
        <taxon>Flavobacteriia</taxon>
        <taxon>Flavobacteriales</taxon>
        <taxon>Flavobacteriaceae</taxon>
        <taxon>Costertonia</taxon>
    </lineage>
</organism>
<dbReference type="PROSITE" id="PS01124">
    <property type="entry name" value="HTH_ARAC_FAMILY_2"/>
    <property type="match status" value="1"/>
</dbReference>
<dbReference type="Pfam" id="PF12833">
    <property type="entry name" value="HTH_18"/>
    <property type="match status" value="1"/>
</dbReference>
<dbReference type="PANTHER" id="PTHR43280">
    <property type="entry name" value="ARAC-FAMILY TRANSCRIPTIONAL REGULATOR"/>
    <property type="match status" value="1"/>
</dbReference>
<evidence type="ECO:0000256" key="1">
    <source>
        <dbReference type="ARBA" id="ARBA00023015"/>
    </source>
</evidence>
<dbReference type="Proteomes" id="UP000509302">
    <property type="component" value="Chromosome"/>
</dbReference>
<dbReference type="Gene3D" id="1.10.10.60">
    <property type="entry name" value="Homeodomain-like"/>
    <property type="match status" value="1"/>
</dbReference>
<dbReference type="PANTHER" id="PTHR43280:SF2">
    <property type="entry name" value="HTH-TYPE TRANSCRIPTIONAL REGULATOR EXSA"/>
    <property type="match status" value="1"/>
</dbReference>
<dbReference type="GO" id="GO:0003700">
    <property type="term" value="F:DNA-binding transcription factor activity"/>
    <property type="evidence" value="ECO:0007669"/>
    <property type="project" value="InterPro"/>
</dbReference>
<evidence type="ECO:0000259" key="4">
    <source>
        <dbReference type="PROSITE" id="PS01124"/>
    </source>
</evidence>
<evidence type="ECO:0000256" key="2">
    <source>
        <dbReference type="ARBA" id="ARBA00023125"/>
    </source>
</evidence>
<sequence>MLQRTVERVMKDLRIGNYTIKNNSIVLQEALHEVKLEQLSKSLKAFGIHFAEKAGTDIIERIKDCIRMIVADSKLREQYLSAFLSDKLGSRYLHLLSIFSAETFTSIESFYIFDKIEKAKDLLRNEETTLAEVAHQLDYCSASHLSRQFRAVTGLTVSKF</sequence>
<dbReference type="AlphaFoldDB" id="A0A7H9ASW8"/>
<keyword evidence="2" id="KW-0238">DNA-binding</keyword>
<evidence type="ECO:0000256" key="3">
    <source>
        <dbReference type="ARBA" id="ARBA00023163"/>
    </source>
</evidence>
<dbReference type="RefSeq" id="WP_179242818.1">
    <property type="nucleotide sequence ID" value="NZ_CP058595.1"/>
</dbReference>
<proteinExistence type="predicted"/>
<evidence type="ECO:0000313" key="5">
    <source>
        <dbReference type="EMBL" id="QLG46539.1"/>
    </source>
</evidence>
<name>A0A7H9ASW8_9FLAO</name>
<dbReference type="InterPro" id="IPR009057">
    <property type="entry name" value="Homeodomain-like_sf"/>
</dbReference>